<sequence length="111" mass="12454">MRLISLAALAFLLITITGIPFYGLSPRETLVFLNKEKIEGQFIRQLAELNAAEAQVRRTTRRFNSALNQVLNAYASRHHVIIIERKLMLAGGLDITDDITAEVSGLMRQQS</sequence>
<reference evidence="2 3" key="1">
    <citation type="submission" date="2018-06" db="EMBL/GenBank/DDBJ databases">
        <authorList>
            <consortium name="Pathogen Informatics"/>
            <person name="Doyle S."/>
        </authorList>
    </citation>
    <scope>NUCLEOTIDE SEQUENCE [LARGE SCALE GENOMIC DNA]</scope>
    <source>
        <strain evidence="2 3">NCTC13316</strain>
    </source>
</reference>
<name>A0A378K9T5_9GAMM</name>
<proteinExistence type="predicted"/>
<dbReference type="Pfam" id="PF09677">
    <property type="entry name" value="TrbI_Ftype"/>
    <property type="match status" value="1"/>
</dbReference>
<keyword evidence="3" id="KW-1185">Reference proteome</keyword>
<feature type="coiled-coil region" evidence="1">
    <location>
        <begin position="35"/>
        <end position="69"/>
    </location>
</feature>
<keyword evidence="1" id="KW-0175">Coiled coil</keyword>
<dbReference type="EMBL" id="UGOD01000005">
    <property type="protein sequence ID" value="STX81467.1"/>
    <property type="molecule type" value="Genomic_DNA"/>
</dbReference>
<organism evidence="2 3">
    <name type="scientific">Legionella busanensis</name>
    <dbReference type="NCBI Taxonomy" id="190655"/>
    <lineage>
        <taxon>Bacteria</taxon>
        <taxon>Pseudomonadati</taxon>
        <taxon>Pseudomonadota</taxon>
        <taxon>Gammaproteobacteria</taxon>
        <taxon>Legionellales</taxon>
        <taxon>Legionellaceae</taxon>
        <taxon>Legionella</taxon>
    </lineage>
</organism>
<dbReference type="RefSeq" id="WP_115332850.1">
    <property type="nucleotide sequence ID" value="NZ_CAAAHP010000008.1"/>
</dbReference>
<dbReference type="Proteomes" id="UP000254794">
    <property type="component" value="Unassembled WGS sequence"/>
</dbReference>
<evidence type="ECO:0000313" key="2">
    <source>
        <dbReference type="EMBL" id="STX81467.1"/>
    </source>
</evidence>
<accession>A0A378K9T5</accession>
<gene>
    <name evidence="2" type="primary">trbI_2</name>
    <name evidence="2" type="ORF">NCTC13316_03340</name>
</gene>
<evidence type="ECO:0000256" key="1">
    <source>
        <dbReference type="SAM" id="Coils"/>
    </source>
</evidence>
<dbReference type="InterPro" id="IPR014115">
    <property type="entry name" value="TrbI_Ftype"/>
</dbReference>
<evidence type="ECO:0000313" key="3">
    <source>
        <dbReference type="Proteomes" id="UP000254794"/>
    </source>
</evidence>
<protein>
    <submittedName>
        <fullName evidence="2">F pilus extension/retraction protein TrbI Inner membrane protein</fullName>
    </submittedName>
</protein>
<dbReference type="AlphaFoldDB" id="A0A378K9T5"/>
<dbReference type="OrthoDB" id="5652058at2"/>